<organism evidence="11 12">
    <name type="scientific">Alca torda</name>
    <name type="common">Razorbill</name>
    <dbReference type="NCBI Taxonomy" id="28689"/>
    <lineage>
        <taxon>Eukaryota</taxon>
        <taxon>Metazoa</taxon>
        <taxon>Chordata</taxon>
        <taxon>Craniata</taxon>
        <taxon>Vertebrata</taxon>
        <taxon>Euteleostomi</taxon>
        <taxon>Archelosauria</taxon>
        <taxon>Archosauria</taxon>
        <taxon>Dinosauria</taxon>
        <taxon>Saurischia</taxon>
        <taxon>Theropoda</taxon>
        <taxon>Coelurosauria</taxon>
        <taxon>Aves</taxon>
        <taxon>Neognathae</taxon>
        <taxon>Neoaves</taxon>
        <taxon>Charadriiformes</taxon>
        <taxon>Alcidae</taxon>
        <taxon>Alca</taxon>
    </lineage>
</organism>
<evidence type="ECO:0000313" key="12">
    <source>
        <dbReference type="Proteomes" id="UP000536033"/>
    </source>
</evidence>
<comment type="subcellular location">
    <subcellularLocation>
        <location evidence="1">Cytoplasm</location>
        <location evidence="1">Cytoskeleton</location>
        <location evidence="1">Spindle</location>
    </subcellularLocation>
</comment>
<evidence type="ECO:0000256" key="5">
    <source>
        <dbReference type="ARBA" id="ARBA00022701"/>
    </source>
</evidence>
<gene>
    <name evidence="11" type="primary">Haus1</name>
    <name evidence="11" type="ORF">ALCTOR_R00952</name>
</gene>
<keyword evidence="12" id="KW-1185">Reference proteome</keyword>
<evidence type="ECO:0000256" key="4">
    <source>
        <dbReference type="ARBA" id="ARBA00022618"/>
    </source>
</evidence>
<keyword evidence="5" id="KW-0493">Microtubule</keyword>
<proteinExistence type="inferred from homology"/>
<dbReference type="GO" id="GO:0005819">
    <property type="term" value="C:spindle"/>
    <property type="evidence" value="ECO:0007669"/>
    <property type="project" value="UniProtKB-SubCell"/>
</dbReference>
<keyword evidence="6" id="KW-0498">Mitosis</keyword>
<dbReference type="GO" id="GO:0051301">
    <property type="term" value="P:cell division"/>
    <property type="evidence" value="ECO:0007669"/>
    <property type="project" value="UniProtKB-KW"/>
</dbReference>
<evidence type="ECO:0000256" key="1">
    <source>
        <dbReference type="ARBA" id="ARBA00004186"/>
    </source>
</evidence>
<name>A0A7K6YNJ6_ALCTO</name>
<feature type="coiled-coil region" evidence="10">
    <location>
        <begin position="135"/>
        <end position="221"/>
    </location>
</feature>
<dbReference type="GO" id="GO:0051225">
    <property type="term" value="P:spindle assembly"/>
    <property type="evidence" value="ECO:0007669"/>
    <property type="project" value="InterPro"/>
</dbReference>
<accession>A0A7K6YNJ6</accession>
<feature type="non-terminal residue" evidence="11">
    <location>
        <position position="1"/>
    </location>
</feature>
<dbReference type="GO" id="GO:0007098">
    <property type="term" value="P:centrosome cycle"/>
    <property type="evidence" value="ECO:0007669"/>
    <property type="project" value="TreeGrafter"/>
</dbReference>
<evidence type="ECO:0000256" key="9">
    <source>
        <dbReference type="ARBA" id="ARBA00023306"/>
    </source>
</evidence>
<reference evidence="11 12" key="1">
    <citation type="submission" date="2019-09" db="EMBL/GenBank/DDBJ databases">
        <title>Bird 10,000 Genomes (B10K) Project - Family phase.</title>
        <authorList>
            <person name="Zhang G."/>
        </authorList>
    </citation>
    <scope>NUCLEOTIDE SEQUENCE [LARGE SCALE GENOMIC DNA]</scope>
    <source>
        <strain evidence="11">OUT-0003</strain>
        <tissue evidence="11">Muscle</tissue>
    </source>
</reference>
<evidence type="ECO:0000256" key="2">
    <source>
        <dbReference type="ARBA" id="ARBA00005479"/>
    </source>
</evidence>
<sequence length="237" mass="27199">QIALWLKKIYKNQPIPAFEVNKRTVDTLYDLAERNEARDMDVSLLIEDMKQKATEYEAEAKYLQSLLAESLALSPSGLSSKGTSYLNVLVNSAVILETKDTSLVSFFCAINDMTSELYATESKNRKMELELGDRMKKLTEALMLEKKIREDLEKTEKYLEFEKAKAQFEDQKIKFLSDKSMDFKIRIKAAEEELTARGLDKSLTHESLVNLSEELAKLRQETVPVKKKLQSYLDLPP</sequence>
<protein>
    <submittedName>
        <fullName evidence="11">HAUS1 protein</fullName>
    </submittedName>
</protein>
<keyword evidence="7 10" id="KW-0175">Coiled coil</keyword>
<dbReference type="InterPro" id="IPR026243">
    <property type="entry name" value="HAUS1"/>
</dbReference>
<dbReference type="PANTHER" id="PTHR31570">
    <property type="entry name" value="HAUS AUGMIN-LIKE COMPLEX SUBUNIT 1"/>
    <property type="match status" value="1"/>
</dbReference>
<evidence type="ECO:0000256" key="6">
    <source>
        <dbReference type="ARBA" id="ARBA00022776"/>
    </source>
</evidence>
<keyword evidence="3" id="KW-0963">Cytoplasm</keyword>
<comment type="similarity">
    <text evidence="2">Belongs to the HAUS1 family.</text>
</comment>
<dbReference type="GO" id="GO:0005829">
    <property type="term" value="C:cytosol"/>
    <property type="evidence" value="ECO:0007669"/>
    <property type="project" value="TreeGrafter"/>
</dbReference>
<evidence type="ECO:0000313" key="11">
    <source>
        <dbReference type="EMBL" id="NWX73123.1"/>
    </source>
</evidence>
<keyword evidence="8" id="KW-0206">Cytoskeleton</keyword>
<dbReference type="Proteomes" id="UP000536033">
    <property type="component" value="Unassembled WGS sequence"/>
</dbReference>
<evidence type="ECO:0000256" key="10">
    <source>
        <dbReference type="SAM" id="Coils"/>
    </source>
</evidence>
<evidence type="ECO:0000256" key="7">
    <source>
        <dbReference type="ARBA" id="ARBA00023054"/>
    </source>
</evidence>
<dbReference type="EMBL" id="VZSD01007537">
    <property type="protein sequence ID" value="NWX73123.1"/>
    <property type="molecule type" value="Genomic_DNA"/>
</dbReference>
<feature type="non-terminal residue" evidence="11">
    <location>
        <position position="237"/>
    </location>
</feature>
<evidence type="ECO:0000256" key="3">
    <source>
        <dbReference type="ARBA" id="ARBA00022490"/>
    </source>
</evidence>
<dbReference type="PRINTS" id="PR02087">
    <property type="entry name" value="HAUSAUGMINL1"/>
</dbReference>
<dbReference type="GO" id="GO:0005874">
    <property type="term" value="C:microtubule"/>
    <property type="evidence" value="ECO:0007669"/>
    <property type="project" value="UniProtKB-KW"/>
</dbReference>
<comment type="caution">
    <text evidence="11">The sequence shown here is derived from an EMBL/GenBank/DDBJ whole genome shotgun (WGS) entry which is preliminary data.</text>
</comment>
<keyword evidence="4" id="KW-0132">Cell division</keyword>
<evidence type="ECO:0000256" key="8">
    <source>
        <dbReference type="ARBA" id="ARBA00023212"/>
    </source>
</evidence>
<dbReference type="Pfam" id="PF25762">
    <property type="entry name" value="HAUS1"/>
    <property type="match status" value="1"/>
</dbReference>
<keyword evidence="9" id="KW-0131">Cell cycle</keyword>
<dbReference type="AlphaFoldDB" id="A0A7K6YNJ6"/>
<dbReference type="GO" id="GO:0070652">
    <property type="term" value="C:HAUS complex"/>
    <property type="evidence" value="ECO:0007669"/>
    <property type="project" value="InterPro"/>
</dbReference>
<dbReference type="PANTHER" id="PTHR31570:SF1">
    <property type="entry name" value="HAUS AUGMIN-LIKE COMPLEX SUBUNIT 1"/>
    <property type="match status" value="1"/>
</dbReference>